<name>A0A0F9UAM7_9ZZZZ</name>
<dbReference type="AlphaFoldDB" id="A0A0F9UAM7"/>
<proteinExistence type="predicted"/>
<gene>
    <name evidence="1" type="ORF">LCGC14_0246050</name>
</gene>
<dbReference type="EMBL" id="LAZR01000126">
    <property type="protein sequence ID" value="KKN88714.1"/>
    <property type="molecule type" value="Genomic_DNA"/>
</dbReference>
<protein>
    <submittedName>
        <fullName evidence="1">Uncharacterized protein</fullName>
    </submittedName>
</protein>
<evidence type="ECO:0000313" key="1">
    <source>
        <dbReference type="EMBL" id="KKN88714.1"/>
    </source>
</evidence>
<accession>A0A0F9UAM7</accession>
<organism evidence="1">
    <name type="scientific">marine sediment metagenome</name>
    <dbReference type="NCBI Taxonomy" id="412755"/>
    <lineage>
        <taxon>unclassified sequences</taxon>
        <taxon>metagenomes</taxon>
        <taxon>ecological metagenomes</taxon>
    </lineage>
</organism>
<comment type="caution">
    <text evidence="1">The sequence shown here is derived from an EMBL/GenBank/DDBJ whole genome shotgun (WGS) entry which is preliminary data.</text>
</comment>
<reference evidence="1" key="1">
    <citation type="journal article" date="2015" name="Nature">
        <title>Complex archaea that bridge the gap between prokaryotes and eukaryotes.</title>
        <authorList>
            <person name="Spang A."/>
            <person name="Saw J.H."/>
            <person name="Jorgensen S.L."/>
            <person name="Zaremba-Niedzwiedzka K."/>
            <person name="Martijn J."/>
            <person name="Lind A.E."/>
            <person name="van Eijk R."/>
            <person name="Schleper C."/>
            <person name="Guy L."/>
            <person name="Ettema T.J."/>
        </authorList>
    </citation>
    <scope>NUCLEOTIDE SEQUENCE</scope>
</reference>
<sequence length="258" mass="29807">MKNPFTAVKQLIVPPTVEEIHEDFRTEVERLIEDANILHSEETTKGELLTKADALNTYGFFNTPEAKEASKEVKRLSVLQEENRNKELLREAIYHFSSNYPNYKFITESSVKELCKKYGLIYGTVNYFIGDVPDVNLKHLQEFIVAEGDECHMSYSKYNDGTPFNLKYLTKKEVEREKDMRRVFSDIKFIQCPLEIVAPSSDFNLKGMDITDFEIRPTPIEDPIVLHPVYWKGTKHYLIGTAWGPEASDPLAINEKMN</sequence>